<gene>
    <name evidence="1" type="ORF">BAE30_03790</name>
</gene>
<evidence type="ECO:0000313" key="2">
    <source>
        <dbReference type="Proteomes" id="UP000175707"/>
    </source>
</evidence>
<protein>
    <submittedName>
        <fullName evidence="1">Uncharacterized protein</fullName>
    </submittedName>
</protein>
<proteinExistence type="predicted"/>
<organism evidence="1 2">
    <name type="scientific">Acidithiobacillus caldus</name>
    <dbReference type="NCBI Taxonomy" id="33059"/>
    <lineage>
        <taxon>Bacteria</taxon>
        <taxon>Pseudomonadati</taxon>
        <taxon>Pseudomonadota</taxon>
        <taxon>Acidithiobacillia</taxon>
        <taxon>Acidithiobacillales</taxon>
        <taxon>Acidithiobacillaceae</taxon>
        <taxon>Acidithiobacillus</taxon>
    </lineage>
</organism>
<dbReference type="AlphaFoldDB" id="A0A1E7YZ45"/>
<reference evidence="1 2" key="1">
    <citation type="submission" date="2016-06" db="EMBL/GenBank/DDBJ databases">
        <title>Gene turnover analysis identifies the evolutionary adaptation of the extremophile Acidithiobacillus caldus.</title>
        <authorList>
            <person name="Zhang X."/>
        </authorList>
    </citation>
    <scope>NUCLEOTIDE SEQUENCE [LARGE SCALE GENOMIC DNA]</scope>
    <source>
        <strain evidence="1 2">S1</strain>
    </source>
</reference>
<evidence type="ECO:0000313" key="1">
    <source>
        <dbReference type="EMBL" id="OFC61806.1"/>
    </source>
</evidence>
<dbReference type="Proteomes" id="UP000175707">
    <property type="component" value="Unassembled WGS sequence"/>
</dbReference>
<dbReference type="EMBL" id="LZYH01000332">
    <property type="protein sequence ID" value="OFC61806.1"/>
    <property type="molecule type" value="Genomic_DNA"/>
</dbReference>
<sequence length="242" mass="27497">MPHFFRSKESLPEELLARWDHAVAEYDRVLSELCGDSEPARFFLYNHTREKSALFWRLLNGKEPLPSPPPTSFSYPWYGVVEDPGPHAVDVWTKCYGQPLPEKLARMRGTSVENRIFLNECGWTVARCNPAAHAILEAMATEDGPAFEEKERLMADGPELILRYPGLPEYRLFVGRERIMVAKHHAQARSSDSSWIWTNAEIIDTSSDDRVEMEVDGWFLERLPGETPIAGPARPANVGTGW</sequence>
<name>A0A1E7YZ45_9PROT</name>
<comment type="caution">
    <text evidence="1">The sequence shown here is derived from an EMBL/GenBank/DDBJ whole genome shotgun (WGS) entry which is preliminary data.</text>
</comment>
<accession>A0A1E7YZ45</accession>